<dbReference type="SUPFAM" id="SSF63829">
    <property type="entry name" value="Calcium-dependent phosphotriesterase"/>
    <property type="match status" value="1"/>
</dbReference>
<sequence length="996" mass="115076">MIDYVPAGGAPPAGFVLLTDLYHLFLYICAVNEFQYYRTMYKNRIIYTLSLLLLLSSDLLAEWNHFVTNYKKELFGKGSQTWQIKAFNENWIYFGNKNGLLQYDGSEWNRFPIHNETDVRSVFVSEKLNRIYVGGDSEFGYFTPNASGNLQYVNLSDSLPPTQRFNGAYWGVYHVENLFYYVADWVVVKQYGDEFSLVPSVGKIDCSAVINSTLYIGTTKGVFVLVGNKFFPLSGGDKLIGKHIRSIAPYQSGMLVATALDGLYYVEGTTVTPLITGAEAFLRSNEVFSMAVSGNMLAIGTVRRGLVLVNLQNHKIKFYNERNGLQNNTVLSIAFDKRNNLWLGLDNGIDYISLDTPFTTLYTYPYSSGAGYTSVIYKGFLYLGTNSGVYRTSWPVRFGELSAEIEFIPQLSGQVWDLKEIDGKLFCMHDKGLYILDGKTIESVPGLRGMWTCTKSPGNPSKLWAGGYEGMYVLEKVADKWRVKAKLEGVNDWFKNFEFESPEVAWIRNTSEGPLRIEIDTVACKVTRSRFYTLRDGLKSTRNLYISKLGKTLYFSTDSGLYTYNAGKDKMELSSAIPQSFPHSILKQYGDSVIGLDRNGIGVLKFNKEGRVLSSMMFPINHKQMDFIRYYETFQLINDSTVIIPNEYGFSLLDLTYNKPKEDNNELFIKKVYTSFPKDILLYSANFMGMEAVPEIEYKNNSFRFEYTLHAFDREKSVMYRYRLSPNGSWSEPSASESKEFSNLREGSYTFELESIDSDGSVSQTSFSFVILPPWYRSMWAYFVYFMFLVVIAYFVYRLDEWRIRRKKLFELAEKEKAMRLKEEQFIKTTTLQENEIMRLNNEKLQYELKHKSQEMANLTINFVRKNEILTDIKEDLFKVMEEMRGEPFVKVKRMLVNVNSRIDSNMQSDDLLKRFEEQFDLVHNNFMTKLSERHPDLTLSERKMCAFLKMDLSSKEMAPLLNISVRGVEAMRYRLRKRIGLEREINLLEYLNSIE</sequence>
<feature type="domain" description="HTH luxR-type" evidence="2">
    <location>
        <begin position="935"/>
        <end position="992"/>
    </location>
</feature>
<dbReference type="GO" id="GO:0003677">
    <property type="term" value="F:DNA binding"/>
    <property type="evidence" value="ECO:0007669"/>
    <property type="project" value="InterPro"/>
</dbReference>
<gene>
    <name evidence="3" type="ORF">SDC9_27588</name>
</gene>
<dbReference type="InterPro" id="IPR013783">
    <property type="entry name" value="Ig-like_fold"/>
</dbReference>
<protein>
    <recommendedName>
        <fullName evidence="2">HTH luxR-type domain-containing protein</fullName>
    </recommendedName>
</protein>
<dbReference type="Gene3D" id="1.10.10.10">
    <property type="entry name" value="Winged helix-like DNA-binding domain superfamily/Winged helix DNA-binding domain"/>
    <property type="match status" value="1"/>
</dbReference>
<feature type="transmembrane region" description="Helical" evidence="1">
    <location>
        <begin position="779"/>
        <end position="797"/>
    </location>
</feature>
<evidence type="ECO:0000313" key="3">
    <source>
        <dbReference type="EMBL" id="MPL81660.1"/>
    </source>
</evidence>
<dbReference type="InterPro" id="IPR015943">
    <property type="entry name" value="WD40/YVTN_repeat-like_dom_sf"/>
</dbReference>
<evidence type="ECO:0000256" key="1">
    <source>
        <dbReference type="SAM" id="Phobius"/>
    </source>
</evidence>
<dbReference type="Gene3D" id="2.130.10.10">
    <property type="entry name" value="YVTN repeat-like/Quinoprotein amine dehydrogenase"/>
    <property type="match status" value="2"/>
</dbReference>
<organism evidence="3">
    <name type="scientific">bioreactor metagenome</name>
    <dbReference type="NCBI Taxonomy" id="1076179"/>
    <lineage>
        <taxon>unclassified sequences</taxon>
        <taxon>metagenomes</taxon>
        <taxon>ecological metagenomes</taxon>
    </lineage>
</organism>
<feature type="transmembrane region" description="Helical" evidence="1">
    <location>
        <begin position="12"/>
        <end position="32"/>
    </location>
</feature>
<dbReference type="InterPro" id="IPR016032">
    <property type="entry name" value="Sig_transdc_resp-reg_C-effctor"/>
</dbReference>
<name>A0A644URI1_9ZZZZ</name>
<dbReference type="EMBL" id="VSSQ01000152">
    <property type="protein sequence ID" value="MPL81660.1"/>
    <property type="molecule type" value="Genomic_DNA"/>
</dbReference>
<dbReference type="SMART" id="SM00421">
    <property type="entry name" value="HTH_LUXR"/>
    <property type="match status" value="1"/>
</dbReference>
<dbReference type="Gene3D" id="2.60.40.10">
    <property type="entry name" value="Immunoglobulins"/>
    <property type="match status" value="1"/>
</dbReference>
<dbReference type="InterPro" id="IPR036388">
    <property type="entry name" value="WH-like_DNA-bd_sf"/>
</dbReference>
<dbReference type="InterPro" id="IPR000792">
    <property type="entry name" value="Tscrpt_reg_LuxR_C"/>
</dbReference>
<feature type="transmembrane region" description="Helical" evidence="1">
    <location>
        <begin position="44"/>
        <end position="63"/>
    </location>
</feature>
<dbReference type="GO" id="GO:0006355">
    <property type="term" value="P:regulation of DNA-templated transcription"/>
    <property type="evidence" value="ECO:0007669"/>
    <property type="project" value="InterPro"/>
</dbReference>
<keyword evidence="1" id="KW-0812">Transmembrane</keyword>
<evidence type="ECO:0000259" key="2">
    <source>
        <dbReference type="SMART" id="SM00421"/>
    </source>
</evidence>
<proteinExistence type="predicted"/>
<accession>A0A644URI1</accession>
<dbReference type="InterPro" id="IPR011123">
    <property type="entry name" value="Y_Y_Y"/>
</dbReference>
<comment type="caution">
    <text evidence="3">The sequence shown here is derived from an EMBL/GenBank/DDBJ whole genome shotgun (WGS) entry which is preliminary data.</text>
</comment>
<dbReference type="SUPFAM" id="SSF46894">
    <property type="entry name" value="C-terminal effector domain of the bipartite response regulators"/>
    <property type="match status" value="1"/>
</dbReference>
<dbReference type="AlphaFoldDB" id="A0A644URI1"/>
<keyword evidence="1" id="KW-0472">Membrane</keyword>
<dbReference type="Pfam" id="PF07495">
    <property type="entry name" value="Y_Y_Y"/>
    <property type="match status" value="1"/>
</dbReference>
<keyword evidence="1" id="KW-1133">Transmembrane helix</keyword>
<reference evidence="3" key="1">
    <citation type="submission" date="2019-08" db="EMBL/GenBank/DDBJ databases">
        <authorList>
            <person name="Kucharzyk K."/>
            <person name="Murdoch R.W."/>
            <person name="Higgins S."/>
            <person name="Loffler F."/>
        </authorList>
    </citation>
    <scope>NUCLEOTIDE SEQUENCE</scope>
</reference>